<feature type="domain" description="TRAP C4-dicarboxylate transport system permease DctM subunit" evidence="8">
    <location>
        <begin position="13"/>
        <end position="440"/>
    </location>
</feature>
<comment type="similarity">
    <text evidence="7">Belongs to the TRAP transporter large permease family.</text>
</comment>
<organism evidence="9 10">
    <name type="scientific">Marinobacterium lutimaris</name>
    <dbReference type="NCBI Taxonomy" id="568106"/>
    <lineage>
        <taxon>Bacteria</taxon>
        <taxon>Pseudomonadati</taxon>
        <taxon>Pseudomonadota</taxon>
        <taxon>Gammaproteobacteria</taxon>
        <taxon>Oceanospirillales</taxon>
        <taxon>Oceanospirillaceae</taxon>
        <taxon>Marinobacterium</taxon>
    </lineage>
</organism>
<accession>A0A1H5ZFY5</accession>
<protein>
    <recommendedName>
        <fullName evidence="7">TRAP transporter large permease protein</fullName>
    </recommendedName>
</protein>
<name>A0A1H5ZFY5_9GAMM</name>
<dbReference type="Proteomes" id="UP000236745">
    <property type="component" value="Unassembled WGS sequence"/>
</dbReference>
<comment type="subcellular location">
    <subcellularLocation>
        <location evidence="1 7">Cell inner membrane</location>
        <topology evidence="1 7">Multi-pass membrane protein</topology>
    </subcellularLocation>
</comment>
<feature type="transmembrane region" description="Helical" evidence="7">
    <location>
        <begin position="383"/>
        <end position="406"/>
    </location>
</feature>
<keyword evidence="2" id="KW-1003">Cell membrane</keyword>
<keyword evidence="4 7" id="KW-0812">Transmembrane</keyword>
<keyword evidence="5 7" id="KW-1133">Transmembrane helix</keyword>
<feature type="transmembrane region" description="Helical" evidence="7">
    <location>
        <begin position="266"/>
        <end position="289"/>
    </location>
</feature>
<evidence type="ECO:0000313" key="9">
    <source>
        <dbReference type="EMBL" id="SEG35000.1"/>
    </source>
</evidence>
<dbReference type="RefSeq" id="WP_104002980.1">
    <property type="nucleotide sequence ID" value="NZ_FNVQ01000001.1"/>
</dbReference>
<feature type="transmembrane region" description="Helical" evidence="7">
    <location>
        <begin position="110"/>
        <end position="143"/>
    </location>
</feature>
<dbReference type="EMBL" id="FNVQ01000001">
    <property type="protein sequence ID" value="SEG35000.1"/>
    <property type="molecule type" value="Genomic_DNA"/>
</dbReference>
<dbReference type="InterPro" id="IPR010656">
    <property type="entry name" value="DctM"/>
</dbReference>
<dbReference type="Pfam" id="PF06808">
    <property type="entry name" value="DctM"/>
    <property type="match status" value="1"/>
</dbReference>
<evidence type="ECO:0000259" key="8">
    <source>
        <dbReference type="Pfam" id="PF06808"/>
    </source>
</evidence>
<reference evidence="9 10" key="1">
    <citation type="submission" date="2016-10" db="EMBL/GenBank/DDBJ databases">
        <authorList>
            <person name="de Groot N.N."/>
        </authorList>
    </citation>
    <scope>NUCLEOTIDE SEQUENCE [LARGE SCALE GENOMIC DNA]</scope>
    <source>
        <strain evidence="9 10">DSM 22012</strain>
    </source>
</reference>
<feature type="transmembrane region" description="Helical" evidence="7">
    <location>
        <begin position="30"/>
        <end position="48"/>
    </location>
</feature>
<evidence type="ECO:0000256" key="2">
    <source>
        <dbReference type="ARBA" id="ARBA00022475"/>
    </source>
</evidence>
<feature type="transmembrane region" description="Helical" evidence="7">
    <location>
        <begin position="68"/>
        <end position="90"/>
    </location>
</feature>
<evidence type="ECO:0000256" key="7">
    <source>
        <dbReference type="RuleBase" id="RU369079"/>
    </source>
</evidence>
<keyword evidence="7" id="KW-0813">Transport</keyword>
<comment type="subunit">
    <text evidence="7">The complex comprises the extracytoplasmic solute receptor protein and the two transmembrane proteins.</text>
</comment>
<dbReference type="OrthoDB" id="9796052at2"/>
<dbReference type="AlphaFoldDB" id="A0A1H5ZFY5"/>
<feature type="transmembrane region" description="Helical" evidence="7">
    <location>
        <begin position="191"/>
        <end position="217"/>
    </location>
</feature>
<proteinExistence type="inferred from homology"/>
<keyword evidence="10" id="KW-1185">Reference proteome</keyword>
<evidence type="ECO:0000256" key="4">
    <source>
        <dbReference type="ARBA" id="ARBA00022692"/>
    </source>
</evidence>
<feature type="transmembrane region" description="Helical" evidence="7">
    <location>
        <begin position="238"/>
        <end position="260"/>
    </location>
</feature>
<comment type="function">
    <text evidence="7">Part of the tripartite ATP-independent periplasmic (TRAP) transport system.</text>
</comment>
<feature type="transmembrane region" description="Helical" evidence="7">
    <location>
        <begin position="155"/>
        <end position="179"/>
    </location>
</feature>
<dbReference type="GO" id="GO:0005886">
    <property type="term" value="C:plasma membrane"/>
    <property type="evidence" value="ECO:0007669"/>
    <property type="project" value="UniProtKB-SubCell"/>
</dbReference>
<evidence type="ECO:0000256" key="3">
    <source>
        <dbReference type="ARBA" id="ARBA00022519"/>
    </source>
</evidence>
<evidence type="ECO:0000256" key="6">
    <source>
        <dbReference type="ARBA" id="ARBA00023136"/>
    </source>
</evidence>
<evidence type="ECO:0000256" key="5">
    <source>
        <dbReference type="ARBA" id="ARBA00022989"/>
    </source>
</evidence>
<dbReference type="GO" id="GO:0022857">
    <property type="term" value="F:transmembrane transporter activity"/>
    <property type="evidence" value="ECO:0007669"/>
    <property type="project" value="UniProtKB-UniRule"/>
</dbReference>
<keyword evidence="3 7" id="KW-0997">Cell inner membrane</keyword>
<sequence length="455" mass="48694">MFATNELIVIGMLVTFILLIFSGYPVAWILAGVSVVFSVGSIIAYEYFDVDTYFLTDWRIFGVMVQRVYAQMSNWVLVALPMFIFMGLMLDRSGVAEKLMRNFVNLFGRFRGGLGVAVVLIGILLAASTGIVGASVVLLAMLSLPVMLQQKYSKAFACGIVASSGTLGILIPPSIMLIIMADQLSLAVGDLFMGALIPGVMLGVMYMVYVVVISFLMPSITSANEDLPPVNAKMIIDTLKAVVPSLGLILAVLGSIFFGIATPTEAAGVGALGATLLAWMNGNLSMAVLKDVSIKTSLTTAFVFGIFLGATAFAVVMRSLGGDEFIASLLNSIPLSPGGIVAVILLIAFIAGFFLDWLEISLILLPLVGPVVAGLGFDLTWFVVLFALALQTSFLTPPVGFSLFYLKGVAPPEITTMDIYKGVIPFILIQLTAVLMVFWWEDLVLWLPEVRYGAG</sequence>
<feature type="transmembrane region" description="Helical" evidence="7">
    <location>
        <begin position="301"/>
        <end position="321"/>
    </location>
</feature>
<dbReference type="InterPro" id="IPR004681">
    <property type="entry name" value="TRAP_DctM"/>
</dbReference>
<dbReference type="PANTHER" id="PTHR33362">
    <property type="entry name" value="SIALIC ACID TRAP TRANSPORTER PERMEASE PROTEIN SIAT-RELATED"/>
    <property type="match status" value="1"/>
</dbReference>
<evidence type="ECO:0000313" key="10">
    <source>
        <dbReference type="Proteomes" id="UP000236745"/>
    </source>
</evidence>
<gene>
    <name evidence="9" type="ORF">SAMN05444390_1012147</name>
</gene>
<feature type="transmembrane region" description="Helical" evidence="7">
    <location>
        <begin position="333"/>
        <end position="355"/>
    </location>
</feature>
<feature type="transmembrane region" description="Helical" evidence="7">
    <location>
        <begin position="418"/>
        <end position="440"/>
    </location>
</feature>
<feature type="transmembrane region" description="Helical" evidence="7">
    <location>
        <begin position="360"/>
        <end position="377"/>
    </location>
</feature>
<evidence type="ECO:0000256" key="1">
    <source>
        <dbReference type="ARBA" id="ARBA00004429"/>
    </source>
</evidence>
<keyword evidence="6 7" id="KW-0472">Membrane</keyword>
<feature type="transmembrane region" description="Helical" evidence="7">
    <location>
        <begin position="7"/>
        <end position="24"/>
    </location>
</feature>
<dbReference type="NCBIfam" id="TIGR00786">
    <property type="entry name" value="dctM"/>
    <property type="match status" value="1"/>
</dbReference>
<dbReference type="PANTHER" id="PTHR33362:SF7">
    <property type="entry name" value="SLL1103 PROTEIN"/>
    <property type="match status" value="1"/>
</dbReference>